<evidence type="ECO:0000313" key="3">
    <source>
        <dbReference type="Proteomes" id="UP001596171"/>
    </source>
</evidence>
<feature type="transmembrane region" description="Helical" evidence="1">
    <location>
        <begin position="151"/>
        <end position="174"/>
    </location>
</feature>
<dbReference type="EMBL" id="JBHSSE010000022">
    <property type="protein sequence ID" value="MFC6202346.1"/>
    <property type="molecule type" value="Genomic_DNA"/>
</dbReference>
<comment type="caution">
    <text evidence="2">The sequence shown here is derived from an EMBL/GenBank/DDBJ whole genome shotgun (WGS) entry which is preliminary data.</text>
</comment>
<keyword evidence="3" id="KW-1185">Reference proteome</keyword>
<accession>A0ABW1SLC5</accession>
<feature type="transmembrane region" description="Helical" evidence="1">
    <location>
        <begin position="297"/>
        <end position="317"/>
    </location>
</feature>
<reference evidence="3" key="1">
    <citation type="journal article" date="2019" name="Int. J. Syst. Evol. Microbiol.">
        <title>The Global Catalogue of Microorganisms (GCM) 10K type strain sequencing project: providing services to taxonomists for standard genome sequencing and annotation.</title>
        <authorList>
            <consortium name="The Broad Institute Genomics Platform"/>
            <consortium name="The Broad Institute Genome Sequencing Center for Infectious Disease"/>
            <person name="Wu L."/>
            <person name="Ma J."/>
        </authorList>
    </citation>
    <scope>NUCLEOTIDE SEQUENCE [LARGE SCALE GENOMIC DNA]</scope>
    <source>
        <strain evidence="3">CCM 8930</strain>
    </source>
</reference>
<feature type="transmembrane region" description="Helical" evidence="1">
    <location>
        <begin position="186"/>
        <end position="206"/>
    </location>
</feature>
<name>A0ABW1SLC5_9LACO</name>
<keyword evidence="1" id="KW-0472">Membrane</keyword>
<feature type="transmembrane region" description="Helical" evidence="1">
    <location>
        <begin position="253"/>
        <end position="276"/>
    </location>
</feature>
<sequence length="358" mass="40869">MTHHNLQNLIWRQHWPILLVVVLGLFGLGASQGVSGSRAWSYQSAPNLIEAQVHYQKWTKSYVDATGRHYPSKAAFMKAYRADHLQLYRQHPSKSTGSTRGRFGTGINQNYFFLSLLVGSVMIWMSRRRFLNEFLQSLGYRRAAIYRQQSFNYVGAVAVGVIAGSMANLALMWLRIPAAYFHYFSWWLWLKDLTSDVLVASCLVILASLGTIVVNNILIVWAFGLVGYLWWWMPLVVIKNATTRLGADYLSRHWVIGFGLTLVLMGLAWGLAQWCATRYSAEQYSQTVLFNWCRLPLVVLLSIPLSVGLSRLFTGFIPGENGWPGLLLGWLLGLVGLIGWFYRPKWCQRLWQLVAQLR</sequence>
<feature type="transmembrane region" description="Helical" evidence="1">
    <location>
        <begin position="323"/>
        <end position="342"/>
    </location>
</feature>
<keyword evidence="1" id="KW-0812">Transmembrane</keyword>
<evidence type="ECO:0000313" key="2">
    <source>
        <dbReference type="EMBL" id="MFC6202346.1"/>
    </source>
</evidence>
<proteinExistence type="predicted"/>
<protein>
    <recommendedName>
        <fullName evidence="4">ABC transporter permease</fullName>
    </recommendedName>
</protein>
<evidence type="ECO:0008006" key="4">
    <source>
        <dbReference type="Google" id="ProtNLM"/>
    </source>
</evidence>
<evidence type="ECO:0000256" key="1">
    <source>
        <dbReference type="SAM" id="Phobius"/>
    </source>
</evidence>
<dbReference type="Proteomes" id="UP001596171">
    <property type="component" value="Unassembled WGS sequence"/>
</dbReference>
<feature type="transmembrane region" description="Helical" evidence="1">
    <location>
        <begin position="213"/>
        <end position="233"/>
    </location>
</feature>
<dbReference type="RefSeq" id="WP_137616305.1">
    <property type="nucleotide sequence ID" value="NZ_BJDI01000008.1"/>
</dbReference>
<keyword evidence="1" id="KW-1133">Transmembrane helix</keyword>
<organism evidence="2 3">
    <name type="scientific">Lactiplantibacillus nangangensis</name>
    <dbReference type="NCBI Taxonomy" id="2559917"/>
    <lineage>
        <taxon>Bacteria</taxon>
        <taxon>Bacillati</taxon>
        <taxon>Bacillota</taxon>
        <taxon>Bacilli</taxon>
        <taxon>Lactobacillales</taxon>
        <taxon>Lactobacillaceae</taxon>
        <taxon>Lactiplantibacillus</taxon>
    </lineage>
</organism>
<gene>
    <name evidence="2" type="ORF">ACFP1L_10735</name>
</gene>